<dbReference type="PRINTS" id="PR00081">
    <property type="entry name" value="GDHRDH"/>
</dbReference>
<gene>
    <name evidence="5" type="ORF">BDY21DRAFT_292885</name>
</gene>
<dbReference type="InterPro" id="IPR002347">
    <property type="entry name" value="SDR_fam"/>
</dbReference>
<dbReference type="InterPro" id="IPR036291">
    <property type="entry name" value="NAD(P)-bd_dom_sf"/>
</dbReference>
<dbReference type="Gene3D" id="3.40.50.720">
    <property type="entry name" value="NAD(P)-binding Rossmann-like Domain"/>
    <property type="match status" value="1"/>
</dbReference>
<proteinExistence type="inferred from homology"/>
<dbReference type="EMBL" id="MU001697">
    <property type="protein sequence ID" value="KAF2453479.1"/>
    <property type="molecule type" value="Genomic_DNA"/>
</dbReference>
<name>A0A6A6NP69_9PEZI</name>
<dbReference type="PRINTS" id="PR00080">
    <property type="entry name" value="SDRFAMILY"/>
</dbReference>
<dbReference type="AlphaFoldDB" id="A0A6A6NP69"/>
<evidence type="ECO:0000256" key="1">
    <source>
        <dbReference type="ARBA" id="ARBA00006484"/>
    </source>
</evidence>
<keyword evidence="2" id="KW-0521">NADP</keyword>
<evidence type="ECO:0000313" key="5">
    <source>
        <dbReference type="EMBL" id="KAF2453479.1"/>
    </source>
</evidence>
<dbReference type="PANTHER" id="PTHR42760:SF115">
    <property type="entry name" value="3-OXOACYL-[ACYL-CARRIER-PROTEIN] REDUCTASE FABG"/>
    <property type="match status" value="1"/>
</dbReference>
<evidence type="ECO:0000313" key="6">
    <source>
        <dbReference type="Proteomes" id="UP000799766"/>
    </source>
</evidence>
<accession>A0A6A6NP69</accession>
<evidence type="ECO:0000256" key="3">
    <source>
        <dbReference type="ARBA" id="ARBA00023002"/>
    </source>
</evidence>
<dbReference type="CDD" id="cd05233">
    <property type="entry name" value="SDR_c"/>
    <property type="match status" value="1"/>
</dbReference>
<reference evidence="5" key="1">
    <citation type="journal article" date="2020" name="Stud. Mycol.">
        <title>101 Dothideomycetes genomes: a test case for predicting lifestyles and emergence of pathogens.</title>
        <authorList>
            <person name="Haridas S."/>
            <person name="Albert R."/>
            <person name="Binder M."/>
            <person name="Bloem J."/>
            <person name="Labutti K."/>
            <person name="Salamov A."/>
            <person name="Andreopoulos B."/>
            <person name="Baker S."/>
            <person name="Barry K."/>
            <person name="Bills G."/>
            <person name="Bluhm B."/>
            <person name="Cannon C."/>
            <person name="Castanera R."/>
            <person name="Culley D."/>
            <person name="Daum C."/>
            <person name="Ezra D."/>
            <person name="Gonzalez J."/>
            <person name="Henrissat B."/>
            <person name="Kuo A."/>
            <person name="Liang C."/>
            <person name="Lipzen A."/>
            <person name="Lutzoni F."/>
            <person name="Magnuson J."/>
            <person name="Mondo S."/>
            <person name="Nolan M."/>
            <person name="Ohm R."/>
            <person name="Pangilinan J."/>
            <person name="Park H.-J."/>
            <person name="Ramirez L."/>
            <person name="Alfaro M."/>
            <person name="Sun H."/>
            <person name="Tritt A."/>
            <person name="Yoshinaga Y."/>
            <person name="Zwiers L.-H."/>
            <person name="Turgeon B."/>
            <person name="Goodwin S."/>
            <person name="Spatafora J."/>
            <person name="Crous P."/>
            <person name="Grigoriev I."/>
        </authorList>
    </citation>
    <scope>NUCLEOTIDE SEQUENCE</scope>
    <source>
        <strain evidence="5">ATCC 16933</strain>
    </source>
</reference>
<dbReference type="FunFam" id="3.40.50.720:FF:000084">
    <property type="entry name" value="Short-chain dehydrogenase reductase"/>
    <property type="match status" value="1"/>
</dbReference>
<organism evidence="5 6">
    <name type="scientific">Lineolata rhizophorae</name>
    <dbReference type="NCBI Taxonomy" id="578093"/>
    <lineage>
        <taxon>Eukaryota</taxon>
        <taxon>Fungi</taxon>
        <taxon>Dikarya</taxon>
        <taxon>Ascomycota</taxon>
        <taxon>Pezizomycotina</taxon>
        <taxon>Dothideomycetes</taxon>
        <taxon>Dothideomycetes incertae sedis</taxon>
        <taxon>Lineolatales</taxon>
        <taxon>Lineolataceae</taxon>
        <taxon>Lineolata</taxon>
    </lineage>
</organism>
<dbReference type="Pfam" id="PF00106">
    <property type="entry name" value="adh_short"/>
    <property type="match status" value="1"/>
</dbReference>
<keyword evidence="6" id="KW-1185">Reference proteome</keyword>
<dbReference type="SUPFAM" id="SSF51735">
    <property type="entry name" value="NAD(P)-binding Rossmann-fold domains"/>
    <property type="match status" value="1"/>
</dbReference>
<dbReference type="Proteomes" id="UP000799766">
    <property type="component" value="Unassembled WGS sequence"/>
</dbReference>
<evidence type="ECO:0000256" key="4">
    <source>
        <dbReference type="RuleBase" id="RU000363"/>
    </source>
</evidence>
<comment type="similarity">
    <text evidence="1 4">Belongs to the short-chain dehydrogenases/reductases (SDR) family.</text>
</comment>
<protein>
    <submittedName>
        <fullName evidence="5">3-oxoacyl-reductase</fullName>
    </submittedName>
</protein>
<dbReference type="GO" id="GO:0016616">
    <property type="term" value="F:oxidoreductase activity, acting on the CH-OH group of donors, NAD or NADP as acceptor"/>
    <property type="evidence" value="ECO:0007669"/>
    <property type="project" value="TreeGrafter"/>
</dbReference>
<keyword evidence="3" id="KW-0560">Oxidoreductase</keyword>
<sequence>MLSTLPGVALVTGAASGIGRAAAGAFVEAGCSSIGLLDINETGLLETVNELQELSASTLKVNTYVCDLTSAHSIEEAFQKARRDFDRLDYLVNCAGVHIMTPASTELAVSEFDLQNRINCRGAWLCAREGLKVMKEQSLDAEAYPEPVIPMFRDQRGSIVHISSVCGNTALPLTAAYSAAKAGVLALTKCDALDYASNNVRVNAVVPGIINTPMVRQTPELLKFHEDIVAKKHTPLGRMAEPEEVADVIVFLSGNRASLVTGVSWEVDGGFMNGRLML</sequence>
<dbReference type="PANTHER" id="PTHR42760">
    <property type="entry name" value="SHORT-CHAIN DEHYDROGENASES/REDUCTASES FAMILY MEMBER"/>
    <property type="match status" value="1"/>
</dbReference>
<dbReference type="OrthoDB" id="5840532at2759"/>
<evidence type="ECO:0000256" key="2">
    <source>
        <dbReference type="ARBA" id="ARBA00022857"/>
    </source>
</evidence>